<accession>A0A0D0E0I5</accession>
<keyword evidence="3" id="KW-1185">Reference proteome</keyword>
<evidence type="ECO:0000313" key="2">
    <source>
        <dbReference type="EMBL" id="KIK96881.1"/>
    </source>
</evidence>
<gene>
    <name evidence="2" type="ORF">PAXRUDRAFT_825482</name>
</gene>
<organism evidence="2 3">
    <name type="scientific">Paxillus rubicundulus Ve08.2h10</name>
    <dbReference type="NCBI Taxonomy" id="930991"/>
    <lineage>
        <taxon>Eukaryota</taxon>
        <taxon>Fungi</taxon>
        <taxon>Dikarya</taxon>
        <taxon>Basidiomycota</taxon>
        <taxon>Agaricomycotina</taxon>
        <taxon>Agaricomycetes</taxon>
        <taxon>Agaricomycetidae</taxon>
        <taxon>Boletales</taxon>
        <taxon>Paxilineae</taxon>
        <taxon>Paxillaceae</taxon>
        <taxon>Paxillus</taxon>
    </lineage>
</organism>
<name>A0A0D0E0I5_9AGAM</name>
<dbReference type="OrthoDB" id="3350156at2759"/>
<proteinExistence type="predicted"/>
<dbReference type="HOGENOM" id="CLU_020369_0_0_1"/>
<feature type="compositionally biased region" description="Polar residues" evidence="1">
    <location>
        <begin position="1"/>
        <end position="16"/>
    </location>
</feature>
<protein>
    <submittedName>
        <fullName evidence="2">Uncharacterized protein</fullName>
    </submittedName>
</protein>
<reference evidence="3" key="2">
    <citation type="submission" date="2015-01" db="EMBL/GenBank/DDBJ databases">
        <title>Evolutionary Origins and Diversification of the Mycorrhizal Mutualists.</title>
        <authorList>
            <consortium name="DOE Joint Genome Institute"/>
            <consortium name="Mycorrhizal Genomics Consortium"/>
            <person name="Kohler A."/>
            <person name="Kuo A."/>
            <person name="Nagy L.G."/>
            <person name="Floudas D."/>
            <person name="Copeland A."/>
            <person name="Barry K.W."/>
            <person name="Cichocki N."/>
            <person name="Veneault-Fourrey C."/>
            <person name="LaButti K."/>
            <person name="Lindquist E.A."/>
            <person name="Lipzen A."/>
            <person name="Lundell T."/>
            <person name="Morin E."/>
            <person name="Murat C."/>
            <person name="Riley R."/>
            <person name="Ohm R."/>
            <person name="Sun H."/>
            <person name="Tunlid A."/>
            <person name="Henrissat B."/>
            <person name="Grigoriev I.V."/>
            <person name="Hibbett D.S."/>
            <person name="Martin F."/>
        </authorList>
    </citation>
    <scope>NUCLEOTIDE SEQUENCE [LARGE SCALE GENOMIC DNA]</scope>
    <source>
        <strain evidence="3">Ve08.2h10</strain>
    </source>
</reference>
<feature type="region of interest" description="Disordered" evidence="1">
    <location>
        <begin position="1"/>
        <end position="56"/>
    </location>
</feature>
<dbReference type="Proteomes" id="UP000054538">
    <property type="component" value="Unassembled WGS sequence"/>
</dbReference>
<sequence length="440" mass="48356">MEYNSSAVSGNTSTIRILNPRPEHHSIPLTEASQPSSPRSSPLPSPPGSPSESISSLPSVGSSFFFSSAAASPPHSKPHSDHARESTQGLIIPSLTLPEALPRPTPYGKTLGDVRLLVIGDGAEDHTLVSSLLLDDNEDVVDIGTWDETSDGFVLRASTDWIEQRDAHGLEKFEPSRNFEIVTSHRVQSNASSVLAMIQSPFHSLLEIVDRRCQPSVALANLIASPWTPLYTALIILSASGPSTVEDNLIDTLAPHIPVVVLRYGPDRTQFPSRPHMSSFRPSSAIALRNGLFCSPETLSSLRYEAAERFLRWREVERAVENLGASHRETMHCISEKVHRWDKAKWEAEWELRFSQDVATRAGEGDVTERPDRGIRLPVPCVDPLHISSLVSFSLSFLDPIKALLRKRTSEFLEKLSDGEVRVALLGSFCIGLGLGLMIR</sequence>
<dbReference type="AlphaFoldDB" id="A0A0D0E0I5"/>
<dbReference type="STRING" id="930991.A0A0D0E0I5"/>
<dbReference type="EMBL" id="KN824962">
    <property type="protein sequence ID" value="KIK96881.1"/>
    <property type="molecule type" value="Genomic_DNA"/>
</dbReference>
<evidence type="ECO:0000256" key="1">
    <source>
        <dbReference type="SAM" id="MobiDB-lite"/>
    </source>
</evidence>
<dbReference type="InParanoid" id="A0A0D0E0I5"/>
<evidence type="ECO:0000313" key="3">
    <source>
        <dbReference type="Proteomes" id="UP000054538"/>
    </source>
</evidence>
<reference evidence="2 3" key="1">
    <citation type="submission" date="2014-04" db="EMBL/GenBank/DDBJ databases">
        <authorList>
            <consortium name="DOE Joint Genome Institute"/>
            <person name="Kuo A."/>
            <person name="Kohler A."/>
            <person name="Jargeat P."/>
            <person name="Nagy L.G."/>
            <person name="Floudas D."/>
            <person name="Copeland A."/>
            <person name="Barry K.W."/>
            <person name="Cichocki N."/>
            <person name="Veneault-Fourrey C."/>
            <person name="LaButti K."/>
            <person name="Lindquist E.A."/>
            <person name="Lipzen A."/>
            <person name="Lundell T."/>
            <person name="Morin E."/>
            <person name="Murat C."/>
            <person name="Sun H."/>
            <person name="Tunlid A."/>
            <person name="Henrissat B."/>
            <person name="Grigoriev I.V."/>
            <person name="Hibbett D.S."/>
            <person name="Martin F."/>
            <person name="Nordberg H.P."/>
            <person name="Cantor M.N."/>
            <person name="Hua S.X."/>
        </authorList>
    </citation>
    <scope>NUCLEOTIDE SEQUENCE [LARGE SCALE GENOMIC DNA]</scope>
    <source>
        <strain evidence="2 3">Ve08.2h10</strain>
    </source>
</reference>